<evidence type="ECO:0000256" key="3">
    <source>
        <dbReference type="SAM" id="MobiDB-lite"/>
    </source>
</evidence>
<keyword evidence="5" id="KW-1185">Reference proteome</keyword>
<accession>A0A835DAI9</accession>
<organism evidence="4 5">
    <name type="scientific">Tetracentron sinense</name>
    <name type="common">Spur-leaf</name>
    <dbReference type="NCBI Taxonomy" id="13715"/>
    <lineage>
        <taxon>Eukaryota</taxon>
        <taxon>Viridiplantae</taxon>
        <taxon>Streptophyta</taxon>
        <taxon>Embryophyta</taxon>
        <taxon>Tracheophyta</taxon>
        <taxon>Spermatophyta</taxon>
        <taxon>Magnoliopsida</taxon>
        <taxon>Trochodendrales</taxon>
        <taxon>Trochodendraceae</taxon>
        <taxon>Tetracentron</taxon>
    </lineage>
</organism>
<dbReference type="EMBL" id="JABCRI010000012">
    <property type="protein sequence ID" value="KAF8396493.1"/>
    <property type="molecule type" value="Genomic_DNA"/>
</dbReference>
<comment type="caution">
    <text evidence="4">The sequence shown here is derived from an EMBL/GenBank/DDBJ whole genome shotgun (WGS) entry which is preliminary data.</text>
</comment>
<keyword evidence="2" id="KW-0131">Cell cycle</keyword>
<protein>
    <submittedName>
        <fullName evidence="4">Uncharacterized protein</fullName>
    </submittedName>
</protein>
<dbReference type="PANTHER" id="PTHR33142:SF89">
    <property type="entry name" value="CYCLIN-DEPENDENT PROTEIN KINASE INHIBITOR SMR2"/>
    <property type="match status" value="1"/>
</dbReference>
<evidence type="ECO:0000256" key="1">
    <source>
        <dbReference type="ARBA" id="ARBA00023013"/>
    </source>
</evidence>
<name>A0A835DAI9_TETSI</name>
<evidence type="ECO:0000313" key="5">
    <source>
        <dbReference type="Proteomes" id="UP000655225"/>
    </source>
</evidence>
<dbReference type="Proteomes" id="UP000655225">
    <property type="component" value="Unassembled WGS sequence"/>
</dbReference>
<dbReference type="GO" id="GO:0004860">
    <property type="term" value="F:protein kinase inhibitor activity"/>
    <property type="evidence" value="ECO:0007669"/>
    <property type="project" value="UniProtKB-KW"/>
</dbReference>
<dbReference type="InterPro" id="IPR040389">
    <property type="entry name" value="SMR"/>
</dbReference>
<reference evidence="4 5" key="1">
    <citation type="submission" date="2020-04" db="EMBL/GenBank/DDBJ databases">
        <title>Plant Genome Project.</title>
        <authorList>
            <person name="Zhang R.-G."/>
        </authorList>
    </citation>
    <scope>NUCLEOTIDE SEQUENCE [LARGE SCALE GENOMIC DNA]</scope>
    <source>
        <strain evidence="4">YNK0</strain>
        <tissue evidence="4">Leaf</tissue>
    </source>
</reference>
<dbReference type="OrthoDB" id="662905at2759"/>
<sequence>MSTRLEFPDGLPEIRLQPIKIPSRHSLEDGVAIQLKNDDNECRTPTSDEHKIPLLRNCPPAPRKPKMVVLSKRKFSELQFFEFMIREEVESFFRSSFKLRRVR</sequence>
<evidence type="ECO:0000256" key="2">
    <source>
        <dbReference type="ARBA" id="ARBA00023306"/>
    </source>
</evidence>
<feature type="compositionally biased region" description="Basic and acidic residues" evidence="3">
    <location>
        <begin position="38"/>
        <end position="52"/>
    </location>
</feature>
<gene>
    <name evidence="4" type="ORF">HHK36_018116</name>
</gene>
<proteinExistence type="predicted"/>
<dbReference type="AlphaFoldDB" id="A0A835DAI9"/>
<dbReference type="OMA" id="DDCKTPK"/>
<dbReference type="PANTHER" id="PTHR33142">
    <property type="entry name" value="CYCLIN-DEPENDENT PROTEIN KINASE INHIBITOR SMR13"/>
    <property type="match status" value="1"/>
</dbReference>
<evidence type="ECO:0000313" key="4">
    <source>
        <dbReference type="EMBL" id="KAF8396493.1"/>
    </source>
</evidence>
<keyword evidence="1" id="KW-0649">Protein kinase inhibitor</keyword>
<feature type="region of interest" description="Disordered" evidence="3">
    <location>
        <begin position="38"/>
        <end position="57"/>
    </location>
</feature>
<dbReference type="GO" id="GO:0032875">
    <property type="term" value="P:regulation of DNA endoreduplication"/>
    <property type="evidence" value="ECO:0007669"/>
    <property type="project" value="InterPro"/>
</dbReference>